<dbReference type="InterPro" id="IPR011705">
    <property type="entry name" value="BACK"/>
</dbReference>
<dbReference type="PIRSF" id="PIRSF037037">
    <property type="entry name" value="Kelch-like_protein_gigaxonin"/>
    <property type="match status" value="1"/>
</dbReference>
<evidence type="ECO:0000256" key="3">
    <source>
        <dbReference type="ARBA" id="ARBA00022737"/>
    </source>
</evidence>
<dbReference type="Gene3D" id="2.120.10.80">
    <property type="entry name" value="Kelch-type beta propeller"/>
    <property type="match status" value="2"/>
</dbReference>
<feature type="domain" description="BTB" evidence="5">
    <location>
        <begin position="54"/>
        <end position="121"/>
    </location>
</feature>
<dbReference type="InterPro" id="IPR000210">
    <property type="entry name" value="BTB/POZ_dom"/>
</dbReference>
<dbReference type="SMART" id="SM00225">
    <property type="entry name" value="BTB"/>
    <property type="match status" value="1"/>
</dbReference>
<keyword evidence="2" id="KW-0880">Kelch repeat</keyword>
<dbReference type="InterPro" id="IPR011333">
    <property type="entry name" value="SKP1/BTB/POZ_sf"/>
</dbReference>
<protein>
    <recommendedName>
        <fullName evidence="1">Kelch-like protein diablo</fullName>
    </recommendedName>
</protein>
<dbReference type="InterPro" id="IPR006652">
    <property type="entry name" value="Kelch_1"/>
</dbReference>
<evidence type="ECO:0000256" key="2">
    <source>
        <dbReference type="ARBA" id="ARBA00022441"/>
    </source>
</evidence>
<evidence type="ECO:0000256" key="1">
    <source>
        <dbReference type="ARBA" id="ARBA00013699"/>
    </source>
</evidence>
<gene>
    <name evidence="6" type="ORF">HHI36_007209</name>
</gene>
<dbReference type="PANTHER" id="PTHR45632:SF3">
    <property type="entry name" value="KELCH-LIKE PROTEIN 32"/>
    <property type="match status" value="1"/>
</dbReference>
<keyword evidence="3" id="KW-0677">Repeat</keyword>
<dbReference type="PANTHER" id="PTHR45632">
    <property type="entry name" value="LD33804P"/>
    <property type="match status" value="1"/>
</dbReference>
<comment type="function">
    <text evidence="4">Probable substrate-specific adapter of an E3 ubiquitin-protein ligase complex which mediates the ubiquitination and subsequent proteasomal degradation of target proteins. May have a role in synapse differentiation and growth.</text>
</comment>
<dbReference type="Gene3D" id="1.25.40.420">
    <property type="match status" value="1"/>
</dbReference>
<dbReference type="AlphaFoldDB" id="A0ABD2MNU3"/>
<dbReference type="Pfam" id="PF00651">
    <property type="entry name" value="BTB"/>
    <property type="match status" value="1"/>
</dbReference>
<sequence>MTMSPLKFCCNSNTTKSQSNDNVNVGNDVSYFQPKFISNVLNNLNVLRLSGKFCDVEIITENRIFKVHRAVLAASSPYFHAMFTGELCEKDQDSVELHGIPSYIFEILLNFIYSGNINMTQQNVQELFVAADMVGLVDVVRGCTEFLIKELQPQNAIGFYRFADDLNSTELKLEAENYIQKNFPKVCNEDEIYNLEKDILIRFISSEYLKIDSELQVFELALRWINHDIIQRRQFVFEILSHIRLSLISFAVLRKTIAACDDCSLKVALKSFYSDLLDKKGCLVPLNVKPRNCAKKDIYVIGGSKREKKKIWDGGLAMYYVGIEKFDTFIREWNQVPNMTINRLVPGVAALNGHIYVVGGEKDSDILASCERYDPQENQWTEVASMVVSRCEFGLCAVDGYLYAMGGWVDDEGDDMCDSIERYDPKVNLWTRMGSLPEPRFSMGLISYEGLIYMVGGCSSSKRNLKDLMSYNPATEEWQTLPSMSTPRFQMGVAVLDDHLYVVGGTNKQEVLDSVERYNFRTNEWSQVPSMKVERSGPAVAAVNGLLYVIGGAQTHKTPFYRAQCTISSVECFDPMSNSWSECPPLSETRAEAGAVVI</sequence>
<keyword evidence="7" id="KW-1185">Reference proteome</keyword>
<dbReference type="InterPro" id="IPR011043">
    <property type="entry name" value="Gal_Oxase/kelch_b-propeller"/>
</dbReference>
<evidence type="ECO:0000313" key="6">
    <source>
        <dbReference type="EMBL" id="KAL3268081.1"/>
    </source>
</evidence>
<dbReference type="SMART" id="SM00875">
    <property type="entry name" value="BACK"/>
    <property type="match status" value="1"/>
</dbReference>
<dbReference type="PROSITE" id="PS50097">
    <property type="entry name" value="BTB"/>
    <property type="match status" value="1"/>
</dbReference>
<dbReference type="PRINTS" id="PR00501">
    <property type="entry name" value="KELCHREPEAT"/>
</dbReference>
<comment type="caution">
    <text evidence="6">The sequence shown here is derived from an EMBL/GenBank/DDBJ whole genome shotgun (WGS) entry which is preliminary data.</text>
</comment>
<dbReference type="Pfam" id="PF07707">
    <property type="entry name" value="BACK"/>
    <property type="match status" value="1"/>
</dbReference>
<accession>A0ABD2MNU3</accession>
<evidence type="ECO:0000259" key="5">
    <source>
        <dbReference type="PROSITE" id="PS50097"/>
    </source>
</evidence>
<organism evidence="6 7">
    <name type="scientific">Cryptolaemus montrouzieri</name>
    <dbReference type="NCBI Taxonomy" id="559131"/>
    <lineage>
        <taxon>Eukaryota</taxon>
        <taxon>Metazoa</taxon>
        <taxon>Ecdysozoa</taxon>
        <taxon>Arthropoda</taxon>
        <taxon>Hexapoda</taxon>
        <taxon>Insecta</taxon>
        <taxon>Pterygota</taxon>
        <taxon>Neoptera</taxon>
        <taxon>Endopterygota</taxon>
        <taxon>Coleoptera</taxon>
        <taxon>Polyphaga</taxon>
        <taxon>Cucujiformia</taxon>
        <taxon>Coccinelloidea</taxon>
        <taxon>Coccinellidae</taxon>
        <taxon>Scymninae</taxon>
        <taxon>Scymnini</taxon>
        <taxon>Cryptolaemus</taxon>
    </lineage>
</organism>
<dbReference type="Pfam" id="PF01344">
    <property type="entry name" value="Kelch_1"/>
    <property type="match status" value="1"/>
</dbReference>
<name>A0ABD2MNU3_9CUCU</name>
<dbReference type="EMBL" id="JABFTP020000021">
    <property type="protein sequence ID" value="KAL3268081.1"/>
    <property type="molecule type" value="Genomic_DNA"/>
</dbReference>
<evidence type="ECO:0000313" key="7">
    <source>
        <dbReference type="Proteomes" id="UP001516400"/>
    </source>
</evidence>
<dbReference type="Pfam" id="PF24681">
    <property type="entry name" value="Kelch_KLHDC2_KLHL20_DRC7"/>
    <property type="match status" value="1"/>
</dbReference>
<evidence type="ECO:0000256" key="4">
    <source>
        <dbReference type="ARBA" id="ARBA00043912"/>
    </source>
</evidence>
<proteinExistence type="predicted"/>
<dbReference type="SUPFAM" id="SSF54695">
    <property type="entry name" value="POZ domain"/>
    <property type="match status" value="1"/>
</dbReference>
<dbReference type="SUPFAM" id="SSF50965">
    <property type="entry name" value="Galactose oxidase, central domain"/>
    <property type="match status" value="1"/>
</dbReference>
<dbReference type="SMART" id="SM00612">
    <property type="entry name" value="Kelch"/>
    <property type="match status" value="6"/>
</dbReference>
<dbReference type="Gene3D" id="3.30.710.10">
    <property type="entry name" value="Potassium Channel Kv1.1, Chain A"/>
    <property type="match status" value="1"/>
</dbReference>
<dbReference type="InterPro" id="IPR015915">
    <property type="entry name" value="Kelch-typ_b-propeller"/>
</dbReference>
<dbReference type="FunFam" id="1.25.40.420:FF:000001">
    <property type="entry name" value="Kelch-like family member 12"/>
    <property type="match status" value="1"/>
</dbReference>
<dbReference type="InterPro" id="IPR017096">
    <property type="entry name" value="BTB-kelch_protein"/>
</dbReference>
<dbReference type="Proteomes" id="UP001516400">
    <property type="component" value="Unassembled WGS sequence"/>
</dbReference>
<dbReference type="GO" id="GO:0003779">
    <property type="term" value="F:actin binding"/>
    <property type="evidence" value="ECO:0007669"/>
    <property type="project" value="UniProtKB-KW"/>
</dbReference>
<reference evidence="6 7" key="1">
    <citation type="journal article" date="2021" name="BMC Biol.">
        <title>Horizontally acquired antibacterial genes associated with adaptive radiation of ladybird beetles.</title>
        <authorList>
            <person name="Li H.S."/>
            <person name="Tang X.F."/>
            <person name="Huang Y.H."/>
            <person name="Xu Z.Y."/>
            <person name="Chen M.L."/>
            <person name="Du X.Y."/>
            <person name="Qiu B.Y."/>
            <person name="Chen P.T."/>
            <person name="Zhang W."/>
            <person name="Slipinski A."/>
            <person name="Escalona H.E."/>
            <person name="Waterhouse R.M."/>
            <person name="Zwick A."/>
            <person name="Pang H."/>
        </authorList>
    </citation>
    <scope>NUCLEOTIDE SEQUENCE [LARGE SCALE GENOMIC DNA]</scope>
    <source>
        <strain evidence="6">SYSU2018</strain>
    </source>
</reference>